<proteinExistence type="predicted"/>
<evidence type="ECO:0000313" key="1">
    <source>
        <dbReference type="EMBL" id="KAF3559125.1"/>
    </source>
</evidence>
<name>A0A8S9R749_BRACR</name>
<dbReference type="Proteomes" id="UP000712600">
    <property type="component" value="Unassembled WGS sequence"/>
</dbReference>
<gene>
    <name evidence="1" type="ORF">F2Q69_00016978</name>
</gene>
<reference evidence="1" key="1">
    <citation type="submission" date="2019-12" db="EMBL/GenBank/DDBJ databases">
        <title>Genome sequencing and annotation of Brassica cretica.</title>
        <authorList>
            <person name="Studholme D.J."/>
            <person name="Sarris P."/>
        </authorList>
    </citation>
    <scope>NUCLEOTIDE SEQUENCE</scope>
    <source>
        <strain evidence="1">PFS-109/04</strain>
        <tissue evidence="1">Leaf</tissue>
    </source>
</reference>
<protein>
    <submittedName>
        <fullName evidence="1">Uncharacterized protein</fullName>
    </submittedName>
</protein>
<comment type="caution">
    <text evidence="1">The sequence shown here is derived from an EMBL/GenBank/DDBJ whole genome shotgun (WGS) entry which is preliminary data.</text>
</comment>
<dbReference type="AlphaFoldDB" id="A0A8S9R749"/>
<sequence length="69" mass="7631">MTSCLTRDVTRSLPLPALNQAIVDDEVESRAGTTLRCNTSLYLRTGWSGYAGSFSYPAQMLNLMNLMNI</sequence>
<organism evidence="1 2">
    <name type="scientific">Brassica cretica</name>
    <name type="common">Mustard</name>
    <dbReference type="NCBI Taxonomy" id="69181"/>
    <lineage>
        <taxon>Eukaryota</taxon>
        <taxon>Viridiplantae</taxon>
        <taxon>Streptophyta</taxon>
        <taxon>Embryophyta</taxon>
        <taxon>Tracheophyta</taxon>
        <taxon>Spermatophyta</taxon>
        <taxon>Magnoliopsida</taxon>
        <taxon>eudicotyledons</taxon>
        <taxon>Gunneridae</taxon>
        <taxon>Pentapetalae</taxon>
        <taxon>rosids</taxon>
        <taxon>malvids</taxon>
        <taxon>Brassicales</taxon>
        <taxon>Brassicaceae</taxon>
        <taxon>Brassiceae</taxon>
        <taxon>Brassica</taxon>
    </lineage>
</organism>
<dbReference type="EMBL" id="QGKX02000996">
    <property type="protein sequence ID" value="KAF3559125.1"/>
    <property type="molecule type" value="Genomic_DNA"/>
</dbReference>
<evidence type="ECO:0000313" key="2">
    <source>
        <dbReference type="Proteomes" id="UP000712600"/>
    </source>
</evidence>
<accession>A0A8S9R749</accession>